<protein>
    <submittedName>
        <fullName evidence="3">Uncharacterized protein</fullName>
    </submittedName>
</protein>
<proteinExistence type="predicted"/>
<evidence type="ECO:0000313" key="3">
    <source>
        <dbReference type="EMBL" id="KAK3765346.1"/>
    </source>
</evidence>
<dbReference type="AlphaFoldDB" id="A0AAE1DCE0"/>
<keyword evidence="2" id="KW-0812">Transmembrane</keyword>
<evidence type="ECO:0000313" key="4">
    <source>
        <dbReference type="Proteomes" id="UP001283361"/>
    </source>
</evidence>
<feature type="region of interest" description="Disordered" evidence="1">
    <location>
        <begin position="132"/>
        <end position="203"/>
    </location>
</feature>
<dbReference type="Proteomes" id="UP001283361">
    <property type="component" value="Unassembled WGS sequence"/>
</dbReference>
<organism evidence="3 4">
    <name type="scientific">Elysia crispata</name>
    <name type="common">lettuce slug</name>
    <dbReference type="NCBI Taxonomy" id="231223"/>
    <lineage>
        <taxon>Eukaryota</taxon>
        <taxon>Metazoa</taxon>
        <taxon>Spiralia</taxon>
        <taxon>Lophotrochozoa</taxon>
        <taxon>Mollusca</taxon>
        <taxon>Gastropoda</taxon>
        <taxon>Heterobranchia</taxon>
        <taxon>Euthyneura</taxon>
        <taxon>Panpulmonata</taxon>
        <taxon>Sacoglossa</taxon>
        <taxon>Placobranchoidea</taxon>
        <taxon>Plakobranchidae</taxon>
        <taxon>Elysia</taxon>
    </lineage>
</organism>
<name>A0AAE1DCE0_9GAST</name>
<keyword evidence="2" id="KW-1133">Transmembrane helix</keyword>
<feature type="compositionally biased region" description="Polar residues" evidence="1">
    <location>
        <begin position="158"/>
        <end position="181"/>
    </location>
</feature>
<evidence type="ECO:0000256" key="2">
    <source>
        <dbReference type="SAM" id="Phobius"/>
    </source>
</evidence>
<keyword evidence="2" id="KW-0472">Membrane</keyword>
<sequence>MPPTIRIRLDGPVACNASSSGTCTISVQLANLTLGGDDNGASLTEAQQDGEGAMKFIIAVLLVYSLMGTAGMLILRIRRSATKTNNSKNQAAKEANHYLKYRDKINADCHRARLVKETNKVLNHIQALERQKSVKESITPPPNDGDQEQLSPLMPSDLDQQTMATTQTHASAVIGPQNTTPLDVKDTQPSPSPCQPSSSGSLH</sequence>
<accession>A0AAE1DCE0</accession>
<evidence type="ECO:0000256" key="1">
    <source>
        <dbReference type="SAM" id="MobiDB-lite"/>
    </source>
</evidence>
<gene>
    <name evidence="3" type="ORF">RRG08_065102</name>
</gene>
<comment type="caution">
    <text evidence="3">The sequence shown here is derived from an EMBL/GenBank/DDBJ whole genome shotgun (WGS) entry which is preliminary data.</text>
</comment>
<feature type="transmembrane region" description="Helical" evidence="2">
    <location>
        <begin position="56"/>
        <end position="75"/>
    </location>
</feature>
<reference evidence="3" key="1">
    <citation type="journal article" date="2023" name="G3 (Bethesda)">
        <title>A reference genome for the long-term kleptoplast-retaining sea slug Elysia crispata morphotype clarki.</title>
        <authorList>
            <person name="Eastman K.E."/>
            <person name="Pendleton A.L."/>
            <person name="Shaikh M.A."/>
            <person name="Suttiyut T."/>
            <person name="Ogas R."/>
            <person name="Tomko P."/>
            <person name="Gavelis G."/>
            <person name="Widhalm J.R."/>
            <person name="Wisecaver J.H."/>
        </authorList>
    </citation>
    <scope>NUCLEOTIDE SEQUENCE</scope>
    <source>
        <strain evidence="3">ECLA1</strain>
    </source>
</reference>
<keyword evidence="4" id="KW-1185">Reference proteome</keyword>
<dbReference type="EMBL" id="JAWDGP010004318">
    <property type="protein sequence ID" value="KAK3765346.1"/>
    <property type="molecule type" value="Genomic_DNA"/>
</dbReference>